<evidence type="ECO:0000256" key="2">
    <source>
        <dbReference type="ARBA" id="ARBA00022679"/>
    </source>
</evidence>
<keyword evidence="2 4" id="KW-0808">Transferase</keyword>
<evidence type="ECO:0000256" key="4">
    <source>
        <dbReference type="PIRNR" id="PIRNR006078"/>
    </source>
</evidence>
<protein>
    <submittedName>
        <fullName evidence="5">Glycerate kinase</fullName>
    </submittedName>
</protein>
<comment type="similarity">
    <text evidence="1 4">Belongs to the glycerate kinase type-1 family.</text>
</comment>
<dbReference type="SUPFAM" id="SSF110738">
    <property type="entry name" value="Glycerate kinase I"/>
    <property type="match status" value="1"/>
</dbReference>
<evidence type="ECO:0000313" key="5">
    <source>
        <dbReference type="EMBL" id="QIL50333.1"/>
    </source>
</evidence>
<gene>
    <name evidence="5" type="ORF">G7084_02725</name>
</gene>
<dbReference type="AlphaFoldDB" id="A0A6G8AZN0"/>
<sequence length="379" mass="39436">MKFVIAPDSFKGSLTAQNAARAIQAGLMEVFPDAEYELVPIADGGEGTVETLVQATDGSLQVANVLDPLGRTVQATYGILGDSKTAVIEMAAASGLHLVEKAEMNPLVTTTYGTGQLILDALDHQIRRFIIGLGGSATNDGGAGMAEALGVRFLDQQKRNLTRGGAALANLETIDMAGLDPRLAETEIILAVDVKNPLIGDQGASVVFGPQKGATPEMVQQLDQALTHYADVLTKQYKINVANISGAGAAGGLGAGFMAFTTVKIRSGIEVMMEAVDLKSRVKAADYVFVGEGSIDFQTQFGKAPIGVAKIVKNIAPHATVIGLAGSIGKESATLYNLGIDAIFSIVPGVVDLKSAIDNGAKNLKQTTSNLARLISLKK</sequence>
<dbReference type="RefSeq" id="WP_166009839.1">
    <property type="nucleotide sequence ID" value="NZ_CP049888.1"/>
</dbReference>
<evidence type="ECO:0000313" key="6">
    <source>
        <dbReference type="Proteomes" id="UP000500741"/>
    </source>
</evidence>
<accession>A0A6G8AZN0</accession>
<reference evidence="5 6" key="1">
    <citation type="submission" date="2020-03" db="EMBL/GenBank/DDBJ databases">
        <title>Weissella sp. nov., isolated from Cybister lewisianus.</title>
        <authorList>
            <person name="Hyun D.-W."/>
            <person name="Bae J.-W."/>
        </authorList>
    </citation>
    <scope>NUCLEOTIDE SEQUENCE [LARGE SCALE GENOMIC DNA]</scope>
    <source>
        <strain evidence="5 6">HDW19</strain>
    </source>
</reference>
<evidence type="ECO:0000256" key="3">
    <source>
        <dbReference type="ARBA" id="ARBA00022777"/>
    </source>
</evidence>
<organism evidence="5 6">
    <name type="scientific">Weissella coleopterorum</name>
    <dbReference type="NCBI Taxonomy" id="2714949"/>
    <lineage>
        <taxon>Bacteria</taxon>
        <taxon>Bacillati</taxon>
        <taxon>Bacillota</taxon>
        <taxon>Bacilli</taxon>
        <taxon>Lactobacillales</taxon>
        <taxon>Lactobacillaceae</taxon>
        <taxon>Weissella</taxon>
    </lineage>
</organism>
<name>A0A6G8AZN0_9LACO</name>
<dbReference type="EMBL" id="CP049888">
    <property type="protein sequence ID" value="QIL50333.1"/>
    <property type="molecule type" value="Genomic_DNA"/>
</dbReference>
<keyword evidence="3 4" id="KW-0418">Kinase</keyword>
<dbReference type="KEGG" id="wco:G7084_02725"/>
<dbReference type="Gene3D" id="3.40.50.10350">
    <property type="entry name" value="Glycerate kinase, domain 1"/>
    <property type="match status" value="1"/>
</dbReference>
<dbReference type="InterPro" id="IPR018197">
    <property type="entry name" value="Glycerate_kinase_RE-like"/>
</dbReference>
<dbReference type="Pfam" id="PF02595">
    <property type="entry name" value="Gly_kinase"/>
    <property type="match status" value="1"/>
</dbReference>
<dbReference type="PIRSF" id="PIRSF006078">
    <property type="entry name" value="GlxK"/>
    <property type="match status" value="1"/>
</dbReference>
<dbReference type="InterPro" id="IPR018193">
    <property type="entry name" value="Glyc_kinase_flavodox-like_fold"/>
</dbReference>
<dbReference type="Gene3D" id="3.90.1510.10">
    <property type="entry name" value="Glycerate kinase, domain 2"/>
    <property type="match status" value="1"/>
</dbReference>
<dbReference type="GO" id="GO:0008887">
    <property type="term" value="F:glycerate kinase activity"/>
    <property type="evidence" value="ECO:0007669"/>
    <property type="project" value="UniProtKB-UniRule"/>
</dbReference>
<dbReference type="InterPro" id="IPR036129">
    <property type="entry name" value="Glycerate_kinase_sf"/>
</dbReference>
<dbReference type="Proteomes" id="UP000500741">
    <property type="component" value="Chromosome"/>
</dbReference>
<dbReference type="PANTHER" id="PTHR21599:SF0">
    <property type="entry name" value="GLYCERATE KINASE"/>
    <property type="match status" value="1"/>
</dbReference>
<dbReference type="NCBIfam" id="TIGR00045">
    <property type="entry name" value="glycerate kinase"/>
    <property type="match status" value="1"/>
</dbReference>
<dbReference type="InterPro" id="IPR004381">
    <property type="entry name" value="Glycerate_kinase"/>
</dbReference>
<keyword evidence="6" id="KW-1185">Reference proteome</keyword>
<dbReference type="PANTHER" id="PTHR21599">
    <property type="entry name" value="GLYCERATE KINASE"/>
    <property type="match status" value="1"/>
</dbReference>
<proteinExistence type="inferred from homology"/>
<dbReference type="GO" id="GO:0031388">
    <property type="term" value="P:organic acid phosphorylation"/>
    <property type="evidence" value="ECO:0007669"/>
    <property type="project" value="UniProtKB-UniRule"/>
</dbReference>
<evidence type="ECO:0000256" key="1">
    <source>
        <dbReference type="ARBA" id="ARBA00006284"/>
    </source>
</evidence>